<evidence type="ECO:0000256" key="1">
    <source>
        <dbReference type="SAM" id="MobiDB-lite"/>
    </source>
</evidence>
<organism evidence="3 4">
    <name type="scientific">Clupea harengus</name>
    <name type="common">Atlantic herring</name>
    <dbReference type="NCBI Taxonomy" id="7950"/>
    <lineage>
        <taxon>Eukaryota</taxon>
        <taxon>Metazoa</taxon>
        <taxon>Chordata</taxon>
        <taxon>Craniata</taxon>
        <taxon>Vertebrata</taxon>
        <taxon>Euteleostomi</taxon>
        <taxon>Actinopterygii</taxon>
        <taxon>Neopterygii</taxon>
        <taxon>Teleostei</taxon>
        <taxon>Clupei</taxon>
        <taxon>Clupeiformes</taxon>
        <taxon>Clupeoidei</taxon>
        <taxon>Clupeidae</taxon>
        <taxon>Clupea</taxon>
    </lineage>
</organism>
<dbReference type="GO" id="GO:0035686">
    <property type="term" value="C:sperm fibrous sheath"/>
    <property type="evidence" value="ECO:0007669"/>
    <property type="project" value="TreeGrafter"/>
</dbReference>
<accession>A0A8M1KQR2</accession>
<sequence length="588" mass="63997">MELALVYQYPPKIEVPRGLRTIIEGLSRAVVQRRPESIPHFATLYFAELMRFRAVCNNEDIQRLVKQFHESRVDRLPRCGLGTMKDVRAKKLASVATAALFTVRAHTMVKISGSIPVKSPDDDGESLPGPLGHGEGKVPRTNNIVAVIHTKWVSKRLRPLNETALTQEVAAGAATKPLPSKKKVECKLVRPAVLTEEPEIDSLDVCLTASGPQEETLVLVNPEERITSHLACTSVSTSGLVYPPLPTEQEIYSAEQEMTHYLSRHHLSLTEPVSQHRPFDGFFPQVNPDSSALLLELESELAADHSSATALANGPHQLSLSTSDRKKNQGDHTLVRPIAPAEDPELFGVNNVEWTPPAMEEGEIAELMDKQLKILLSIKRKKVNNVKVKASTLTQEVLTSSSATKLTETSFPEEMTETSSTEVPAPQTAQQMVYWAFPMPYALLAAGYLPQNSGPTATSGRTVPPTVEQQLQPLAAELQPPQYAMHTSPGTAQSSPPAGIPGMVFPFMSPQLWRLCPVAQPHSTETPASQSGTAGHSEPCQATQQASSDQAPTFQNGSTCPQMPILFLACPLPTGCQHPAHETYSKAL</sequence>
<dbReference type="GO" id="GO:0005509">
    <property type="term" value="F:calcium ion binding"/>
    <property type="evidence" value="ECO:0007669"/>
    <property type="project" value="InterPro"/>
</dbReference>
<gene>
    <name evidence="4" type="primary">LOC122133200</name>
</gene>
<keyword evidence="3" id="KW-1185">Reference proteome</keyword>
<feature type="region of interest" description="Disordered" evidence="1">
    <location>
        <begin position="405"/>
        <end position="424"/>
    </location>
</feature>
<name>A0A8M1KQR2_CLUHA</name>
<dbReference type="Proteomes" id="UP000515152">
    <property type="component" value="Chromosome 10"/>
</dbReference>
<dbReference type="AlphaFoldDB" id="A0A8M1KQR2"/>
<dbReference type="RefSeq" id="XP_042564738.1">
    <property type="nucleotide sequence ID" value="XM_042708804.1"/>
</dbReference>
<dbReference type="GO" id="GO:0048240">
    <property type="term" value="P:sperm capacitation"/>
    <property type="evidence" value="ECO:0007669"/>
    <property type="project" value="InterPro"/>
</dbReference>
<dbReference type="InterPro" id="IPR038848">
    <property type="entry name" value="CABYR"/>
</dbReference>
<evidence type="ECO:0000259" key="2">
    <source>
        <dbReference type="SMART" id="SM00394"/>
    </source>
</evidence>
<dbReference type="PANTHER" id="PTHR15494:SF0">
    <property type="entry name" value="CALCIUM-BINDING TYROSINE PHOSPHORYLATION-REGULATED PROTEIN"/>
    <property type="match status" value="1"/>
</dbReference>
<feature type="region of interest" description="Disordered" evidence="1">
    <location>
        <begin position="521"/>
        <end position="555"/>
    </location>
</feature>
<dbReference type="GO" id="GO:0005737">
    <property type="term" value="C:cytoplasm"/>
    <property type="evidence" value="ECO:0007669"/>
    <property type="project" value="TreeGrafter"/>
</dbReference>
<dbReference type="SMART" id="SM00394">
    <property type="entry name" value="RIIa"/>
    <property type="match status" value="1"/>
</dbReference>
<feature type="domain" description="RIIa" evidence="2">
    <location>
        <begin position="17"/>
        <end position="54"/>
    </location>
</feature>
<feature type="region of interest" description="Disordered" evidence="1">
    <location>
        <begin position="114"/>
        <end position="138"/>
    </location>
</feature>
<dbReference type="PANTHER" id="PTHR15494">
    <property type="entry name" value="CALCIUM-BINDING TYROSINE PHOSPHORYLATION-REGULATED PROTEIN"/>
    <property type="match status" value="1"/>
</dbReference>
<dbReference type="InterPro" id="IPR047579">
    <property type="entry name" value="DD_CABYR_SP17"/>
</dbReference>
<evidence type="ECO:0000313" key="4">
    <source>
        <dbReference type="RefSeq" id="XP_042564738.1"/>
    </source>
</evidence>
<dbReference type="OrthoDB" id="252964at2759"/>
<reference evidence="4" key="1">
    <citation type="submission" date="2025-08" db="UniProtKB">
        <authorList>
            <consortium name="RefSeq"/>
        </authorList>
    </citation>
    <scope>IDENTIFICATION</scope>
</reference>
<dbReference type="KEGG" id="char:122133200"/>
<dbReference type="InterPro" id="IPR003117">
    <property type="entry name" value="cAMP_dep_PK_reg_su_I/II_a/b"/>
</dbReference>
<dbReference type="CDD" id="cd12100">
    <property type="entry name" value="DD_CABYR_SP17"/>
    <property type="match status" value="1"/>
</dbReference>
<dbReference type="GeneID" id="122133200"/>
<protein>
    <submittedName>
        <fullName evidence="4">Uncharacterized protein LOC122133200</fullName>
    </submittedName>
</protein>
<evidence type="ECO:0000313" key="3">
    <source>
        <dbReference type="Proteomes" id="UP000515152"/>
    </source>
</evidence>
<proteinExistence type="predicted"/>